<evidence type="ECO:0000313" key="1">
    <source>
        <dbReference type="EMBL" id="CRK90181.1"/>
    </source>
</evidence>
<keyword evidence="2" id="KW-1185">Reference proteome</keyword>
<reference evidence="1 2" key="1">
    <citation type="submission" date="2015-04" db="EMBL/GenBank/DDBJ databases">
        <authorList>
            <person name="Syromyatnikov M.Y."/>
            <person name="Popov V.N."/>
        </authorList>
    </citation>
    <scope>NUCLEOTIDE SEQUENCE [LARGE SCALE GENOMIC DNA]</scope>
</reference>
<name>A0A1J1HQ61_9DIPT</name>
<gene>
    <name evidence="1" type="ORF">CLUMA_CG003895</name>
</gene>
<proteinExistence type="predicted"/>
<accession>A0A1J1HQ61</accession>
<dbReference type="AlphaFoldDB" id="A0A1J1HQ61"/>
<protein>
    <submittedName>
        <fullName evidence="1">CLUMA_CG003895, isoform A</fullName>
    </submittedName>
</protein>
<dbReference type="EMBL" id="CVRI01000017">
    <property type="protein sequence ID" value="CRK90181.1"/>
    <property type="molecule type" value="Genomic_DNA"/>
</dbReference>
<evidence type="ECO:0000313" key="2">
    <source>
        <dbReference type="Proteomes" id="UP000183832"/>
    </source>
</evidence>
<sequence length="69" mass="8096">MDLLACCKAMSFWQANDICPLLYKHDRKEVHQIRKYHAEILRHFLHLILQSLKQSLMAINLHNAIPGNT</sequence>
<organism evidence="1 2">
    <name type="scientific">Clunio marinus</name>
    <dbReference type="NCBI Taxonomy" id="568069"/>
    <lineage>
        <taxon>Eukaryota</taxon>
        <taxon>Metazoa</taxon>
        <taxon>Ecdysozoa</taxon>
        <taxon>Arthropoda</taxon>
        <taxon>Hexapoda</taxon>
        <taxon>Insecta</taxon>
        <taxon>Pterygota</taxon>
        <taxon>Neoptera</taxon>
        <taxon>Endopterygota</taxon>
        <taxon>Diptera</taxon>
        <taxon>Nematocera</taxon>
        <taxon>Chironomoidea</taxon>
        <taxon>Chironomidae</taxon>
        <taxon>Clunio</taxon>
    </lineage>
</organism>
<dbReference type="Proteomes" id="UP000183832">
    <property type="component" value="Unassembled WGS sequence"/>
</dbReference>